<proteinExistence type="predicted"/>
<sequence length="96" mass="9958">MEFYVGLENPRSMSTTAPGHSEDSQPPSETVVSAVAAYKGVEQIALPPLYDALDPDALDALFSGPDGTGGRVTFDYAGCTVECTSDGSVDVRDAAV</sequence>
<evidence type="ECO:0000259" key="2">
    <source>
        <dbReference type="Pfam" id="PF18545"/>
    </source>
</evidence>
<reference evidence="3 4" key="1">
    <citation type="journal article" date="2014" name="PLoS Genet.">
        <title>Phylogenetically driven sequencing of extremely halophilic archaea reveals strategies for static and dynamic osmo-response.</title>
        <authorList>
            <person name="Becker E.A."/>
            <person name="Seitzer P.M."/>
            <person name="Tritt A."/>
            <person name="Larsen D."/>
            <person name="Krusor M."/>
            <person name="Yao A.I."/>
            <person name="Wu D."/>
            <person name="Madern D."/>
            <person name="Eisen J.A."/>
            <person name="Darling A.E."/>
            <person name="Facciotti M.T."/>
        </authorList>
    </citation>
    <scope>NUCLEOTIDE SEQUENCE [LARGE SCALE GENOMIC DNA]</scope>
    <source>
        <strain evidence="3 4">2-9-1</strain>
    </source>
</reference>
<dbReference type="Proteomes" id="UP000011626">
    <property type="component" value="Unassembled WGS sequence"/>
</dbReference>
<dbReference type="InterPro" id="IPR040624">
    <property type="entry name" value="HalOD1"/>
</dbReference>
<feature type="region of interest" description="Disordered" evidence="1">
    <location>
        <begin position="1"/>
        <end position="27"/>
    </location>
</feature>
<evidence type="ECO:0000313" key="3">
    <source>
        <dbReference type="EMBL" id="ELZ25703.1"/>
    </source>
</evidence>
<name>M0CSS6_9EURY</name>
<dbReference type="Pfam" id="PF18545">
    <property type="entry name" value="HalOD1"/>
    <property type="match status" value="1"/>
</dbReference>
<evidence type="ECO:0000256" key="1">
    <source>
        <dbReference type="SAM" id="MobiDB-lite"/>
    </source>
</evidence>
<dbReference type="eggNOG" id="arCOG02452">
    <property type="taxonomic scope" value="Archaea"/>
</dbReference>
<dbReference type="AlphaFoldDB" id="M0CSS6"/>
<feature type="compositionally biased region" description="Polar residues" evidence="1">
    <location>
        <begin position="11"/>
        <end position="27"/>
    </location>
</feature>
<protein>
    <recommendedName>
        <fullName evidence="2">Halobacterial output domain-containing protein</fullName>
    </recommendedName>
</protein>
<organism evidence="3 4">
    <name type="scientific">Halosimplex carlsbadense 2-9-1</name>
    <dbReference type="NCBI Taxonomy" id="797114"/>
    <lineage>
        <taxon>Archaea</taxon>
        <taxon>Methanobacteriati</taxon>
        <taxon>Methanobacteriota</taxon>
        <taxon>Stenosarchaea group</taxon>
        <taxon>Halobacteria</taxon>
        <taxon>Halobacteriales</taxon>
        <taxon>Haloarculaceae</taxon>
        <taxon>Halosimplex</taxon>
    </lineage>
</organism>
<dbReference type="EMBL" id="AOIU01000023">
    <property type="protein sequence ID" value="ELZ25703.1"/>
    <property type="molecule type" value="Genomic_DNA"/>
</dbReference>
<gene>
    <name evidence="3" type="ORF">C475_09599</name>
</gene>
<comment type="caution">
    <text evidence="3">The sequence shown here is derived from an EMBL/GenBank/DDBJ whole genome shotgun (WGS) entry which is preliminary data.</text>
</comment>
<accession>M0CSS6</accession>
<evidence type="ECO:0000313" key="4">
    <source>
        <dbReference type="Proteomes" id="UP000011626"/>
    </source>
</evidence>
<keyword evidence="4" id="KW-1185">Reference proteome</keyword>
<feature type="domain" description="Halobacterial output" evidence="2">
    <location>
        <begin position="23"/>
        <end position="92"/>
    </location>
</feature>
<dbReference type="STRING" id="797114.C475_09599"/>